<dbReference type="PANTHER" id="PTHR31316">
    <property type="entry name" value="BETA-GLUCOSIDASE-LIKE PROTEIN NCA3, MITOCHONDRIAL-RELATED"/>
    <property type="match status" value="1"/>
</dbReference>
<dbReference type="GO" id="GO:0009986">
    <property type="term" value="C:cell surface"/>
    <property type="evidence" value="ECO:0007669"/>
    <property type="project" value="TreeGrafter"/>
</dbReference>
<keyword evidence="4" id="KW-0964">Secreted</keyword>
<dbReference type="GO" id="GO:0031505">
    <property type="term" value="P:fungal-type cell wall organization"/>
    <property type="evidence" value="ECO:0007669"/>
    <property type="project" value="TreeGrafter"/>
</dbReference>
<evidence type="ECO:0000256" key="10">
    <source>
        <dbReference type="ARBA" id="ARBA00023326"/>
    </source>
</evidence>
<feature type="non-terminal residue" evidence="12">
    <location>
        <position position="1"/>
    </location>
</feature>
<evidence type="ECO:0000256" key="9">
    <source>
        <dbReference type="ARBA" id="ARBA00023316"/>
    </source>
</evidence>
<keyword evidence="13" id="KW-1185">Reference proteome</keyword>
<comment type="subcellular location">
    <subcellularLocation>
        <location evidence="1">Secreted</location>
        <location evidence="1">Cell wall</location>
    </subcellularLocation>
</comment>
<evidence type="ECO:0000256" key="8">
    <source>
        <dbReference type="ARBA" id="ARBA00023295"/>
    </source>
</evidence>
<evidence type="ECO:0000256" key="4">
    <source>
        <dbReference type="ARBA" id="ARBA00022525"/>
    </source>
</evidence>
<protein>
    <submittedName>
        <fullName evidence="12">SUN-domain-containing protein</fullName>
    </submittedName>
</protein>
<evidence type="ECO:0000256" key="3">
    <source>
        <dbReference type="ARBA" id="ARBA00022512"/>
    </source>
</evidence>
<name>A0A6G1HPV6_9PEZI</name>
<keyword evidence="10" id="KW-0624">Polysaccharide degradation</keyword>
<dbReference type="PANTHER" id="PTHR31316:SF0">
    <property type="entry name" value="SECRETED BETA-GLUCOSIDASE SIM1-RELATED"/>
    <property type="match status" value="1"/>
</dbReference>
<evidence type="ECO:0000256" key="7">
    <source>
        <dbReference type="ARBA" id="ARBA00023277"/>
    </source>
</evidence>
<comment type="similarity">
    <text evidence="2">Belongs to the SUN family.</text>
</comment>
<evidence type="ECO:0000256" key="2">
    <source>
        <dbReference type="ARBA" id="ARBA00010579"/>
    </source>
</evidence>
<evidence type="ECO:0000313" key="13">
    <source>
        <dbReference type="Proteomes" id="UP000799640"/>
    </source>
</evidence>
<dbReference type="OrthoDB" id="5339822at2759"/>
<dbReference type="EMBL" id="ML996702">
    <property type="protein sequence ID" value="KAF2397785.1"/>
    <property type="molecule type" value="Genomic_DNA"/>
</dbReference>
<reference evidence="12" key="1">
    <citation type="journal article" date="2020" name="Stud. Mycol.">
        <title>101 Dothideomycetes genomes: a test case for predicting lifestyles and emergence of pathogens.</title>
        <authorList>
            <person name="Haridas S."/>
            <person name="Albert R."/>
            <person name="Binder M."/>
            <person name="Bloem J."/>
            <person name="Labutti K."/>
            <person name="Salamov A."/>
            <person name="Andreopoulos B."/>
            <person name="Baker S."/>
            <person name="Barry K."/>
            <person name="Bills G."/>
            <person name="Bluhm B."/>
            <person name="Cannon C."/>
            <person name="Castanera R."/>
            <person name="Culley D."/>
            <person name="Daum C."/>
            <person name="Ezra D."/>
            <person name="Gonzalez J."/>
            <person name="Henrissat B."/>
            <person name="Kuo A."/>
            <person name="Liang C."/>
            <person name="Lipzen A."/>
            <person name="Lutzoni F."/>
            <person name="Magnuson J."/>
            <person name="Mondo S."/>
            <person name="Nolan M."/>
            <person name="Ohm R."/>
            <person name="Pangilinan J."/>
            <person name="Park H.-J."/>
            <person name="Ramirez L."/>
            <person name="Alfaro M."/>
            <person name="Sun H."/>
            <person name="Tritt A."/>
            <person name="Yoshinaga Y."/>
            <person name="Zwiers L.-H."/>
            <person name="Turgeon B."/>
            <person name="Goodwin S."/>
            <person name="Spatafora J."/>
            <person name="Crous P."/>
            <person name="Grigoriev I."/>
        </authorList>
    </citation>
    <scope>NUCLEOTIDE SEQUENCE</scope>
    <source>
        <strain evidence="12">CBS 262.69</strain>
    </source>
</reference>
<evidence type="ECO:0000256" key="6">
    <source>
        <dbReference type="ARBA" id="ARBA00022801"/>
    </source>
</evidence>
<organism evidence="12 13">
    <name type="scientific">Trichodelitschia bisporula</name>
    <dbReference type="NCBI Taxonomy" id="703511"/>
    <lineage>
        <taxon>Eukaryota</taxon>
        <taxon>Fungi</taxon>
        <taxon>Dikarya</taxon>
        <taxon>Ascomycota</taxon>
        <taxon>Pezizomycotina</taxon>
        <taxon>Dothideomycetes</taxon>
        <taxon>Dothideomycetes incertae sedis</taxon>
        <taxon>Phaeotrichales</taxon>
        <taxon>Phaeotrichaceae</taxon>
        <taxon>Trichodelitschia</taxon>
    </lineage>
</organism>
<evidence type="ECO:0000256" key="11">
    <source>
        <dbReference type="SAM" id="MobiDB-lite"/>
    </source>
</evidence>
<keyword evidence="7" id="KW-0119">Carbohydrate metabolism</keyword>
<keyword evidence="9" id="KW-0961">Cell wall biogenesis/degradation</keyword>
<accession>A0A6G1HPV6</accession>
<dbReference type="InterPro" id="IPR051526">
    <property type="entry name" value="Beta-Glucosidase_SUN"/>
</dbReference>
<proteinExistence type="inferred from homology"/>
<dbReference type="InterPro" id="IPR005556">
    <property type="entry name" value="SUN"/>
</dbReference>
<feature type="non-terminal residue" evidence="12">
    <location>
        <position position="294"/>
    </location>
</feature>
<dbReference type="Pfam" id="PF03856">
    <property type="entry name" value="SUN"/>
    <property type="match status" value="1"/>
</dbReference>
<keyword evidence="3" id="KW-0134">Cell wall</keyword>
<evidence type="ECO:0000256" key="1">
    <source>
        <dbReference type="ARBA" id="ARBA00004191"/>
    </source>
</evidence>
<dbReference type="AlphaFoldDB" id="A0A6G1HPV6"/>
<keyword evidence="5" id="KW-0732">Signal</keyword>
<gene>
    <name evidence="12" type="ORF">EJ06DRAFT_464408</name>
</gene>
<dbReference type="Proteomes" id="UP000799640">
    <property type="component" value="Unassembled WGS sequence"/>
</dbReference>
<feature type="region of interest" description="Disordered" evidence="11">
    <location>
        <begin position="1"/>
        <end position="23"/>
    </location>
</feature>
<sequence>AASPSVVAPPVQNKVQDTSSSSNAAAVNRAFPDGEIDCSTFPSDYGAVPVDWLNLGGWASVQKPNVVEVSGFNDILTVTKNECQGDNCCLEGAFCSYACPEGYMKYQWPSTQGATGQSVGGLQCKNGKLHLTNPSINTLCATGTNNVNVWIENRLSKNVAICRTNYPGDENMSIPVDAQPGSKKKLACPDSATYYRWQNKGTSAQYYLNLPGYSVDKACRWGKPGDDFGNWAPANLGVGWTDGRAWLSVFANHPTQTQVTLPYTVEIVGGNTKCRYKNGQYCGGDNYSTCSTEG</sequence>
<evidence type="ECO:0000313" key="12">
    <source>
        <dbReference type="EMBL" id="KAF2397785.1"/>
    </source>
</evidence>
<keyword evidence="8" id="KW-0326">Glycosidase</keyword>
<dbReference type="GO" id="GO:0009277">
    <property type="term" value="C:fungal-type cell wall"/>
    <property type="evidence" value="ECO:0007669"/>
    <property type="project" value="TreeGrafter"/>
</dbReference>
<evidence type="ECO:0000256" key="5">
    <source>
        <dbReference type="ARBA" id="ARBA00022729"/>
    </source>
</evidence>
<dbReference type="GO" id="GO:0016798">
    <property type="term" value="F:hydrolase activity, acting on glycosyl bonds"/>
    <property type="evidence" value="ECO:0007669"/>
    <property type="project" value="UniProtKB-KW"/>
</dbReference>
<dbReference type="GO" id="GO:0000272">
    <property type="term" value="P:polysaccharide catabolic process"/>
    <property type="evidence" value="ECO:0007669"/>
    <property type="project" value="UniProtKB-KW"/>
</dbReference>
<keyword evidence="6" id="KW-0378">Hydrolase</keyword>